<dbReference type="Gene3D" id="2.60.120.380">
    <property type="match status" value="3"/>
</dbReference>
<name>A0A5N1J396_9BACT</name>
<feature type="domain" description="T9SS-like galactose binding" evidence="3">
    <location>
        <begin position="36"/>
        <end position="160"/>
    </location>
</feature>
<dbReference type="NCBIfam" id="TIGR04183">
    <property type="entry name" value="Por_Secre_tail"/>
    <property type="match status" value="1"/>
</dbReference>
<proteinExistence type="predicted"/>
<comment type="caution">
    <text evidence="4">The sequence shown here is derived from an EMBL/GenBank/DDBJ whole genome shotgun (WGS) entry which is preliminary data.</text>
</comment>
<dbReference type="InterPro" id="IPR056600">
    <property type="entry name" value="GBD_T9SS_assoc"/>
</dbReference>
<organism evidence="4 5">
    <name type="scientific">Adhaeribacter soli</name>
    <dbReference type="NCBI Taxonomy" id="2607655"/>
    <lineage>
        <taxon>Bacteria</taxon>
        <taxon>Pseudomonadati</taxon>
        <taxon>Bacteroidota</taxon>
        <taxon>Cytophagia</taxon>
        <taxon>Cytophagales</taxon>
        <taxon>Hymenobacteraceae</taxon>
        <taxon>Adhaeribacter</taxon>
    </lineage>
</organism>
<evidence type="ECO:0000313" key="5">
    <source>
        <dbReference type="Proteomes" id="UP000326570"/>
    </source>
</evidence>
<evidence type="ECO:0000259" key="1">
    <source>
        <dbReference type="Pfam" id="PF18962"/>
    </source>
</evidence>
<dbReference type="InterPro" id="IPR026444">
    <property type="entry name" value="Secre_tail"/>
</dbReference>
<dbReference type="Pfam" id="PF23759">
    <property type="entry name" value="GBD_T9SS_assoc"/>
    <property type="match status" value="6"/>
</dbReference>
<evidence type="ECO:0000259" key="3">
    <source>
        <dbReference type="Pfam" id="PF23759"/>
    </source>
</evidence>
<feature type="domain" description="Secretion system C-terminal sorting" evidence="1">
    <location>
        <begin position="2299"/>
        <end position="2376"/>
    </location>
</feature>
<feature type="domain" description="T9SS-like galactose binding" evidence="3">
    <location>
        <begin position="1353"/>
        <end position="1475"/>
    </location>
</feature>
<dbReference type="InterPro" id="IPR044023">
    <property type="entry name" value="Ig_7"/>
</dbReference>
<dbReference type="RefSeq" id="WP_150902929.1">
    <property type="nucleotide sequence ID" value="NZ_VTWT01000002.1"/>
</dbReference>
<dbReference type="EMBL" id="VTWT01000002">
    <property type="protein sequence ID" value="KAA9341002.1"/>
    <property type="molecule type" value="Genomic_DNA"/>
</dbReference>
<feature type="domain" description="T9SS-like galactose binding" evidence="3">
    <location>
        <begin position="810"/>
        <end position="926"/>
    </location>
</feature>
<gene>
    <name evidence="4" type="ORF">F0P94_06140</name>
</gene>
<dbReference type="Pfam" id="PF18962">
    <property type="entry name" value="Por_Secre_tail"/>
    <property type="match status" value="1"/>
</dbReference>
<feature type="domain" description="T9SS-like galactose binding" evidence="3">
    <location>
        <begin position="1220"/>
        <end position="1335"/>
    </location>
</feature>
<dbReference type="Pfam" id="PF19081">
    <property type="entry name" value="Ig_7"/>
    <property type="match status" value="1"/>
</dbReference>
<evidence type="ECO:0000313" key="4">
    <source>
        <dbReference type="EMBL" id="KAA9341002.1"/>
    </source>
</evidence>
<dbReference type="Proteomes" id="UP000326570">
    <property type="component" value="Unassembled WGS sequence"/>
</dbReference>
<keyword evidence="5" id="KW-1185">Reference proteome</keyword>
<evidence type="ECO:0000259" key="2">
    <source>
        <dbReference type="Pfam" id="PF19081"/>
    </source>
</evidence>
<sequence>MKNTFALPLYLRFCFLFVLCLCFLEGTELKAQTAPANDNCAGARLLTAGTTCVLTNSGSANATQSLAACAAGGLADDDVWFKFVANKANLTVRVNSSSNYDAVVEVFSGSCGNLTSLKCQDETGSGAMELAHLNNLTLADTFYVRVYHYKAGSGSGTFSICVSPPSNDYCEGALELPVNSTCITTNGTVAGATGTLPSCVPTGMLPNDVWYSFVAISPVQEITVKGNGTFNAVMELFSGSCTAMNSLHCEDQTFQGETEVMQYDQFITGQRYFVRVYDKFSNASNKTFTICVKEIISPPGANCATAVNISSIPFYSGVQTTCGKGDTYRSYCSEPYSPGEDFVFKLNVTNAPVKYKIKSTYVLYVYDDCPSAGGNCLIPGIAGGSVAQAAEKVVNFAQNGTYYLIADDGYGCGNFQISVEPAPPSPPNDECINAIALSPGNICNPVNGTTLNATISDASACSGNIQDVWYKFTAKTTSMEINVAGNNHSVELLTANCQSRVSLSCRTPAFSNFTRTDLVVGQQYFLRVFNGSGNFTVCLREIPSPAPPPAHDECAGAIPITNLSGTCQPIMGTLANMTKSGTNCLNNNSPDAWYSFIATQANYQISLKNLSGGTNMVFEVLSGSCGNLQSLRCASANYASDSAFARLAGLVPGNVYFVKVFAGTFATSTNLVYSLCIKELPNLPVGTSCLTAETVNALPFNSGIRTNCGNGYNFLVNCNGSPVGQGHLYKFTVSNAPVAYNIYLASAGFTYIKTTVFSGCPESAPASCITGTNNIYNFTTNGTYYVLAAASSGCGSYQLFINEAPPTPVNDNCSGAIPLTVNATFVPTAGSSLNATQSASACYQGTPDDDVWYSFVATTPFQQIKVIGDAGYNPIIQVYRGTCSALTTVACRDFPNHQPVEKYVYADNLVPGQTYYVRVYHAEAGAGPTGGFRIGIIEASGRPAGSVCTDAIQITAIPFYSGKQTTCGKGDDLNASAASLSLGEGEEMIYKLNITNAPVTYQFRLGGLGINKSLWVQNGCGVPQLGYIPGLTSLGYIVTGSDSVAYNKITFPSNGTYYIIADSEAPTFCTDFTLSITPASTTPPANNTCQTALTLPVNSSCSYTPGSLLNATPMGTTGNPLLDATAGIWYKFIPVSRGLTTISIKTSAAMVLNTNEKSGPCDSLSLLSPYRRYTTSNTINFDFYNLKPGKEYFMQLYTRANQQGSGEYEICAFSPPAVPNDNCSGAISISTSSYAAPVFTSGSSANGQPSMAACSGNGDDDVWYSFTATETRHKVVLQSGSGYDGVMEVFSGACTNLQQLKCADATTSGGQESMELDNLSVGQVYFIKVHHQGTGWGSGNFSLSVQTLPPPPANDDCDQAISLNTSTSCSPIAGSTMNATQSLAGCSGAKAADVWYKFVAISPENTVTVQSTGDFDAVVEIFSGNCNGLNSMVCRDSSSTAGIERAKAVGFTPGETYYVRVYDYQGKSLNGSFTICVRSTSTVAVLTGEPLGNSRIFCAGSSFRLPFRALGTFTSGNDFVAELSNASGSFTNAIEIGRKTGTSSDTIPVQLPANLISGTGYRLRVVATAPGYQGIVSNAILTINALPVAPQVSTPPTYCPGEPVAALTATGTNLKWYANPQLTSLVGTGTSFTPAALTATTTYYVSQTVNACESPAAPVTITFKPAPNATFASLNAIYCISPQPITLQPTVSGGTFSGTYVVNNTFIPSVAGIYTISYTLTQNGCTASSSQTVEVKAAPAANVGSDQTMCSGATVRLGTPPVTGLQYIWSPTSGLSNPTIANPDFTWVNNFTQNDTILKQLRVTDPATGCTSTALVSIVVRGVPVVSAGQDQTVCLNNGLLQLTGTPIGGTWSGSTAVTTTGSFNPLAAGPGVHRLIYTIQQNGCTRTDTVEVTVTALPVAFAGADTSVCSGENITLGATGSRGYAYSWSPAAGLSSTSIASPTFSLINNTVLSDTIEKVVLVTDLATGCSTADTVRIIVKAMPIVSAGTDISLCIDAAPIALNGLPAGGTWSGSSAILPNGTFTPALAGIGPHKLIYTIQQNGCTRSDTVMVTVNGFPVAFAGLDTTVCSGTNITLGTTGLPGYAYSWSPATGLSNTAVANPTFSHLNNTVLPDTIEKVVLVTNLATGCSTTDTIRVVVKGMPIVSAGADTALCADATPLLLNGTPAGGSWSGSNAVTGSTFAPAIAGAGLHKLVYTFVQNGCTASDTLKITVNAIPPKPVIMAINYDSLTTTRPATAYEWLLNGLPAGITAAGIKPTQSGSYQVIVWNNGCISDTSAAFSFMVNGLQPNNLSGNLKLFPNPSTGRTTLQLRQPGLRNVSVILIDALGRQVYAQEIKAGNQGELKEELDLSGLSNGIYLLQINGTEKRYYQKLVIER</sequence>
<feature type="domain" description="Ig-like" evidence="2">
    <location>
        <begin position="1587"/>
        <end position="1665"/>
    </location>
</feature>
<protein>
    <submittedName>
        <fullName evidence="4">T9SS type A sorting domain-containing protein</fullName>
    </submittedName>
</protein>
<feature type="domain" description="T9SS-like galactose binding" evidence="3">
    <location>
        <begin position="428"/>
        <end position="532"/>
    </location>
</feature>
<accession>A0A5N1J396</accession>
<reference evidence="4 5" key="1">
    <citation type="submission" date="2019-09" db="EMBL/GenBank/DDBJ databases">
        <title>Genome sequence of Adhaeribacter sp. M2.</title>
        <authorList>
            <person name="Srinivasan S."/>
        </authorList>
    </citation>
    <scope>NUCLEOTIDE SEQUENCE [LARGE SCALE GENOMIC DNA]</scope>
    <source>
        <strain evidence="4 5">M2</strain>
    </source>
</reference>
<feature type="domain" description="T9SS-like galactose binding" evidence="3">
    <location>
        <begin position="166"/>
        <end position="290"/>
    </location>
</feature>